<dbReference type="GO" id="GO:0016740">
    <property type="term" value="F:transferase activity"/>
    <property type="evidence" value="ECO:0007669"/>
    <property type="project" value="UniProtKB-KW"/>
</dbReference>
<evidence type="ECO:0000313" key="7">
    <source>
        <dbReference type="EMBL" id="EME43342.1"/>
    </source>
</evidence>
<dbReference type="OMA" id="QYELHES"/>
<dbReference type="PANTHER" id="PTHR43851">
    <property type="match status" value="1"/>
</dbReference>
<feature type="region of interest" description="Disordered" evidence="5">
    <location>
        <begin position="293"/>
        <end position="367"/>
    </location>
</feature>
<dbReference type="AlphaFoldDB" id="M2XLM5"/>
<sequence length="925" mass="103145">MAGKRLLDAAKLFTAGRHVANSHFAIRREQWGLYIRTSSLARAVKSQTDRVTVTVGAAIELAKRFNEDAPSWQQGRDEAQQGAQTVKRKAEEAVRNAAKEAENLARDTGFYGAAETISQAQRSTVGDDDGSFASLRRREQERKAQAENALRDVLRGKPKEDVDLIRDMREGGSTWRDVAAALCSPTRPVQWQPAQVALLQDMRDGGKAWSEIVALVEEGSAHQEGKPATKRLTPDEIVEIEETWESTKDWQKVTALLKSKMYTEHPIAVDHVRTLRENGKAWTEVLVTLESGMQDPLPGTAASTQPVLGNMSGHDTFNQRPAADTTERPSIADSSLPEHAEQPPVQAGQDLNQDTYPSPSVSDTLQQLPGDINIDAFQNPRVSRMLGQAGPRADNPYAKRQRLPPKPLPEMVKAERQRKRQQEAQQASSQATQADENAEPTSQPSQAEHDAETQDLVDTIAKDAAATTEPEAKQYELHESRVPATRFGRIWQYGGLATSMAFGAVGEGFKRFTGGSPANGGSLLLSEGNIDRLVAKLSRMRGAALKLGQMISFQDSKVLPPTINAVLQRVQDSADYMPASQRDKVLARNLGGDWRDLFSKFEEKPFAAASIGQVHKATLKSNERDVAVKIQYPGVRNSIDSDLNNLSLLLTASQLLPKGLFLDKTIANARTELGWECDYEREANACIKFKEELVIDEPDTFTVPTVYTEASGTDVLTAEFLRGTAVTKIKDLTQNERDWIGTQVLRLCLRELMEWKFMQTDPNWTNFLYNRETRKLELLDFGASREFPDNFVEPYVELLIAASRNDREACRDLSLQLGYLTGQESKEMLKAHVDSIMVLAEPFVESAPEVYDFEDQTITDRVRTNIGLMLRERLAPPPEETYSLHRKLSGAFLLCARLKSKVPAREMFAKATRVWRGREKKVIME</sequence>
<evidence type="ECO:0000256" key="1">
    <source>
        <dbReference type="ARBA" id="ARBA00009670"/>
    </source>
</evidence>
<dbReference type="CDD" id="cd13970">
    <property type="entry name" value="ABC1_ADCK3"/>
    <property type="match status" value="1"/>
</dbReference>
<evidence type="ECO:0000256" key="3">
    <source>
        <dbReference type="ARBA" id="ARBA00022741"/>
    </source>
</evidence>
<dbReference type="EMBL" id="KB446540">
    <property type="protein sequence ID" value="EME43342.1"/>
    <property type="molecule type" value="Genomic_DNA"/>
</dbReference>
<dbReference type="InterPro" id="IPR051409">
    <property type="entry name" value="Atypical_kinase_ADCK"/>
</dbReference>
<dbReference type="InterPro" id="IPR004147">
    <property type="entry name" value="ABC1_dom"/>
</dbReference>
<evidence type="ECO:0000259" key="6">
    <source>
        <dbReference type="Pfam" id="PF03109"/>
    </source>
</evidence>
<evidence type="ECO:0000256" key="4">
    <source>
        <dbReference type="ARBA" id="ARBA00022840"/>
    </source>
</evidence>
<name>M2XLM5_DOTSN</name>
<keyword evidence="4" id="KW-0067">ATP-binding</keyword>
<dbReference type="HOGENOM" id="CLU_006533_5_0_1"/>
<feature type="compositionally biased region" description="Low complexity" evidence="5">
    <location>
        <begin position="423"/>
        <end position="434"/>
    </location>
</feature>
<dbReference type="eggNOG" id="KOG1234">
    <property type="taxonomic scope" value="Eukaryota"/>
</dbReference>
<feature type="compositionally biased region" description="Polar residues" evidence="5">
    <location>
        <begin position="301"/>
        <end position="319"/>
    </location>
</feature>
<keyword evidence="3" id="KW-0547">Nucleotide-binding</keyword>
<dbReference type="SUPFAM" id="SSF56112">
    <property type="entry name" value="Protein kinase-like (PK-like)"/>
    <property type="match status" value="1"/>
</dbReference>
<dbReference type="InterPro" id="IPR011009">
    <property type="entry name" value="Kinase-like_dom_sf"/>
</dbReference>
<organism evidence="7 8">
    <name type="scientific">Dothistroma septosporum (strain NZE10 / CBS 128990)</name>
    <name type="common">Red band needle blight fungus</name>
    <name type="synonym">Mycosphaerella pini</name>
    <dbReference type="NCBI Taxonomy" id="675120"/>
    <lineage>
        <taxon>Eukaryota</taxon>
        <taxon>Fungi</taxon>
        <taxon>Dikarya</taxon>
        <taxon>Ascomycota</taxon>
        <taxon>Pezizomycotina</taxon>
        <taxon>Dothideomycetes</taxon>
        <taxon>Dothideomycetidae</taxon>
        <taxon>Mycosphaerellales</taxon>
        <taxon>Mycosphaerellaceae</taxon>
        <taxon>Dothistroma</taxon>
    </lineage>
</organism>
<dbReference type="Pfam" id="PF03109">
    <property type="entry name" value="ABC1"/>
    <property type="match status" value="1"/>
</dbReference>
<feature type="compositionally biased region" description="Polar residues" evidence="5">
    <location>
        <begin position="349"/>
        <end position="367"/>
    </location>
</feature>
<dbReference type="GO" id="GO:0005524">
    <property type="term" value="F:ATP binding"/>
    <property type="evidence" value="ECO:0007669"/>
    <property type="project" value="UniProtKB-KW"/>
</dbReference>
<keyword evidence="8" id="KW-1185">Reference proteome</keyword>
<reference evidence="8" key="1">
    <citation type="journal article" date="2012" name="PLoS Genet.">
        <title>The genomes of the fungal plant pathogens Cladosporium fulvum and Dothistroma septosporum reveal adaptation to different hosts and lifestyles but also signatures of common ancestry.</title>
        <authorList>
            <person name="de Wit P.J.G.M."/>
            <person name="van der Burgt A."/>
            <person name="Oekmen B."/>
            <person name="Stergiopoulos I."/>
            <person name="Abd-Elsalam K.A."/>
            <person name="Aerts A.L."/>
            <person name="Bahkali A.H."/>
            <person name="Beenen H.G."/>
            <person name="Chettri P."/>
            <person name="Cox M.P."/>
            <person name="Datema E."/>
            <person name="de Vries R.P."/>
            <person name="Dhillon B."/>
            <person name="Ganley A.R."/>
            <person name="Griffiths S.A."/>
            <person name="Guo Y."/>
            <person name="Hamelin R.C."/>
            <person name="Henrissat B."/>
            <person name="Kabir M.S."/>
            <person name="Jashni M.K."/>
            <person name="Kema G."/>
            <person name="Klaubauf S."/>
            <person name="Lapidus A."/>
            <person name="Levasseur A."/>
            <person name="Lindquist E."/>
            <person name="Mehrabi R."/>
            <person name="Ohm R.A."/>
            <person name="Owen T.J."/>
            <person name="Salamov A."/>
            <person name="Schwelm A."/>
            <person name="Schijlen E."/>
            <person name="Sun H."/>
            <person name="van den Burg H.A."/>
            <person name="van Ham R.C.H.J."/>
            <person name="Zhang S."/>
            <person name="Goodwin S.B."/>
            <person name="Grigoriev I.V."/>
            <person name="Collemare J."/>
            <person name="Bradshaw R.E."/>
        </authorList>
    </citation>
    <scope>NUCLEOTIDE SEQUENCE [LARGE SCALE GENOMIC DNA]</scope>
    <source>
        <strain evidence="8">NZE10 / CBS 128990</strain>
    </source>
</reference>
<reference evidence="7 8" key="2">
    <citation type="journal article" date="2012" name="PLoS Pathog.">
        <title>Diverse lifestyles and strategies of plant pathogenesis encoded in the genomes of eighteen Dothideomycetes fungi.</title>
        <authorList>
            <person name="Ohm R.A."/>
            <person name="Feau N."/>
            <person name="Henrissat B."/>
            <person name="Schoch C.L."/>
            <person name="Horwitz B.A."/>
            <person name="Barry K.W."/>
            <person name="Condon B.J."/>
            <person name="Copeland A.C."/>
            <person name="Dhillon B."/>
            <person name="Glaser F."/>
            <person name="Hesse C.N."/>
            <person name="Kosti I."/>
            <person name="LaButti K."/>
            <person name="Lindquist E.A."/>
            <person name="Lucas S."/>
            <person name="Salamov A.A."/>
            <person name="Bradshaw R.E."/>
            <person name="Ciuffetti L."/>
            <person name="Hamelin R.C."/>
            <person name="Kema G.H.J."/>
            <person name="Lawrence C."/>
            <person name="Scott J.A."/>
            <person name="Spatafora J.W."/>
            <person name="Turgeon B.G."/>
            <person name="de Wit P.J.G.M."/>
            <person name="Zhong S."/>
            <person name="Goodwin S.B."/>
            <person name="Grigoriev I.V."/>
        </authorList>
    </citation>
    <scope>NUCLEOTIDE SEQUENCE [LARGE SCALE GENOMIC DNA]</scope>
    <source>
        <strain evidence="8">NZE10 / CBS 128990</strain>
    </source>
</reference>
<keyword evidence="2" id="KW-0808">Transferase</keyword>
<dbReference type="GO" id="GO:0006744">
    <property type="term" value="P:ubiquinone biosynthetic process"/>
    <property type="evidence" value="ECO:0007669"/>
    <property type="project" value="TreeGrafter"/>
</dbReference>
<gene>
    <name evidence="7" type="ORF">DOTSEDRAFT_72680</name>
</gene>
<dbReference type="STRING" id="675120.M2XLM5"/>
<evidence type="ECO:0000256" key="5">
    <source>
        <dbReference type="SAM" id="MobiDB-lite"/>
    </source>
</evidence>
<dbReference type="OrthoDB" id="201153at2759"/>
<dbReference type="PANTHER" id="PTHR43851:SF3">
    <property type="entry name" value="COENZYME Q8"/>
    <property type="match status" value="1"/>
</dbReference>
<evidence type="ECO:0000313" key="8">
    <source>
        <dbReference type="Proteomes" id="UP000016933"/>
    </source>
</evidence>
<feature type="domain" description="ABC1 atypical kinase-like" evidence="6">
    <location>
        <begin position="569"/>
        <end position="812"/>
    </location>
</feature>
<protein>
    <recommendedName>
        <fullName evidence="6">ABC1 atypical kinase-like domain-containing protein</fullName>
    </recommendedName>
</protein>
<proteinExistence type="inferred from homology"/>
<accession>M2XLM5</accession>
<feature type="region of interest" description="Disordered" evidence="5">
    <location>
        <begin position="386"/>
        <end position="452"/>
    </location>
</feature>
<dbReference type="InterPro" id="IPR034646">
    <property type="entry name" value="ADCK3_dom"/>
</dbReference>
<feature type="region of interest" description="Disordered" evidence="5">
    <location>
        <begin position="68"/>
        <end position="88"/>
    </location>
</feature>
<comment type="similarity">
    <text evidence="1">Belongs to the protein kinase superfamily. ADCK protein kinase family.</text>
</comment>
<dbReference type="Proteomes" id="UP000016933">
    <property type="component" value="Unassembled WGS sequence"/>
</dbReference>
<evidence type="ECO:0000256" key="2">
    <source>
        <dbReference type="ARBA" id="ARBA00022679"/>
    </source>
</evidence>